<keyword evidence="6 7" id="KW-0998">Cell outer membrane</keyword>
<dbReference type="Gene3D" id="2.60.40.1120">
    <property type="entry name" value="Carboxypeptidase-like, regulatory domain"/>
    <property type="match status" value="1"/>
</dbReference>
<evidence type="ECO:0000259" key="8">
    <source>
        <dbReference type="SMART" id="SM00965"/>
    </source>
</evidence>
<evidence type="ECO:0000256" key="1">
    <source>
        <dbReference type="ARBA" id="ARBA00004571"/>
    </source>
</evidence>
<evidence type="ECO:0000256" key="2">
    <source>
        <dbReference type="ARBA" id="ARBA00022448"/>
    </source>
</evidence>
<dbReference type="NCBIfam" id="TIGR04056">
    <property type="entry name" value="OMP_RagA_SusC"/>
    <property type="match status" value="1"/>
</dbReference>
<dbReference type="InterPro" id="IPR023996">
    <property type="entry name" value="TonB-dep_OMP_SusC/RagA"/>
</dbReference>
<dbReference type="SMART" id="SM00965">
    <property type="entry name" value="STN"/>
    <property type="match status" value="1"/>
</dbReference>
<comment type="similarity">
    <text evidence="7">Belongs to the TonB-dependent receptor family.</text>
</comment>
<evidence type="ECO:0000256" key="4">
    <source>
        <dbReference type="ARBA" id="ARBA00022692"/>
    </source>
</evidence>
<dbReference type="InterPro" id="IPR011662">
    <property type="entry name" value="Secretin/TonB_short_N"/>
</dbReference>
<evidence type="ECO:0000256" key="5">
    <source>
        <dbReference type="ARBA" id="ARBA00023136"/>
    </source>
</evidence>
<keyword evidence="4 7" id="KW-0812">Transmembrane</keyword>
<dbReference type="InterPro" id="IPR039426">
    <property type="entry name" value="TonB-dep_rcpt-like"/>
</dbReference>
<dbReference type="SUPFAM" id="SSF56935">
    <property type="entry name" value="Porins"/>
    <property type="match status" value="1"/>
</dbReference>
<dbReference type="Pfam" id="PF07660">
    <property type="entry name" value="STN"/>
    <property type="match status" value="1"/>
</dbReference>
<protein>
    <submittedName>
        <fullName evidence="9">TonB-linked outer membrane protein, SusC/RagA family</fullName>
    </submittedName>
</protein>
<proteinExistence type="inferred from homology"/>
<keyword evidence="2 7" id="KW-0813">Transport</keyword>
<dbReference type="GO" id="GO:0009279">
    <property type="term" value="C:cell outer membrane"/>
    <property type="evidence" value="ECO:0007669"/>
    <property type="project" value="UniProtKB-SubCell"/>
</dbReference>
<dbReference type="InterPro" id="IPR012910">
    <property type="entry name" value="Plug_dom"/>
</dbReference>
<evidence type="ECO:0000256" key="7">
    <source>
        <dbReference type="PROSITE-ProRule" id="PRU01360"/>
    </source>
</evidence>
<dbReference type="InterPro" id="IPR036942">
    <property type="entry name" value="Beta-barrel_TonB_sf"/>
</dbReference>
<evidence type="ECO:0000313" key="9">
    <source>
        <dbReference type="EMBL" id="SDE03295.1"/>
    </source>
</evidence>
<dbReference type="NCBIfam" id="TIGR04057">
    <property type="entry name" value="SusC_RagA_signa"/>
    <property type="match status" value="1"/>
</dbReference>
<dbReference type="AlphaFoldDB" id="A0A1G6ZN77"/>
<feature type="domain" description="Secretin/TonB short N-terminal" evidence="8">
    <location>
        <begin position="82"/>
        <end position="133"/>
    </location>
</feature>
<sequence>MYYNSTLYASRLWPAYAPFILKRVSFFMKVNAIIWISLLFAVSSINASTVRAQTLSEVKVSFGLSQADLQTAFTKIESQSDFRFAFRKSEISSAKNISLSPQTRSVQEVLDALLQGTGLAYKQTNNSIIIFKNDQQKTEKEAGIEPVSGTVRDESGEPLPGVSIKVKGKSTGTITDLNGAFTIQASQNDVLVFSFIGFTTIEKAVNGTQAIDVTMKTGVGTLDAVVIIGYGTTTKRNNTGSVSSLTAKDIGSQPVTDPLAALQGRVAGLDISSVTGYPGSGYNVHLRGQNSISGGNDPLYIVDGVPFISTSLSQFDGANGSQSPLSSINPGDIERIDILKDADATAIYGSRGANGVILITTKQGKAGKPEFNFDVYSGISKVNHMVDMLNTTDYLALRKEAFANDQVTPTVDNAPDLLSWDPTLNQNWQKKLLGRSANLTQVSASIRGGNEQTNFLISGTLRNEKIVLPGDLGYKRGALNLSLNHQSVDGKFKINASVKYTSDQNNTIATDIAQYYNLPPNYPVYDANGDYYWYGNQQNPLAFLSRSSDSQTHTLFGNTAISYMILPGLNIKTTAGFTQMGIKQTQTYPQPSFNPATYSGSQAYYGNNDLSSYIVEPQLDYTRKIGKGTFNALVGGTWQQSVTTGQSLIGSGYASDEQLEDVLAATSVTARTYNYVKYRYTSIFGRVTYNWDEKYIVNGTFRRDGSSRFGPNKRFGNFGAVGAAWLFSNESFIKNTLGFLSFGKLRGSFGVVGNDQIGDYQYLDSWSPASFPYGGSGTLYPSRFPNPNYSWEVNRKIEGGLDLGFLNDRILLTVNYYRNRSDNQLVGYTLSSQSGFTSYTANLPALVQNTGWEFELNTTNVQQKNFNWNTSFNMTFARTKLLAYPDLANSADAEKYVIGQPLNIVRGYDFTGLNPQTGVPQFKDLNNNGVIDDPDLVTLGSTTPNFYGGIQNSFTYNSFSFNFFFQFVKQKGPGLNYGYLSYPNGILQNSEAGVLNRWKQPGDPSNIPGATATAGTDTYTAYQDGYRLSSANWVDASFIRLKNVSLKYNFANLVKSLKLKNLSVYVQGQNLFTITKYKGFDPETKGSALPPLSVYTAGLQATF</sequence>
<dbReference type="InterPro" id="IPR023997">
    <property type="entry name" value="TonB-dep_OMP_SusC/RagA_CS"/>
</dbReference>
<dbReference type="Pfam" id="PF07715">
    <property type="entry name" value="Plug"/>
    <property type="match status" value="1"/>
</dbReference>
<dbReference type="FunFam" id="2.60.40.1120:FF:000003">
    <property type="entry name" value="Outer membrane protein Omp121"/>
    <property type="match status" value="1"/>
</dbReference>
<keyword evidence="5 7" id="KW-0472">Membrane</keyword>
<keyword evidence="3 7" id="KW-1134">Transmembrane beta strand</keyword>
<evidence type="ECO:0000313" key="10">
    <source>
        <dbReference type="Proteomes" id="UP000199072"/>
    </source>
</evidence>
<comment type="subcellular location">
    <subcellularLocation>
        <location evidence="1 7">Cell outer membrane</location>
        <topology evidence="1 7">Multi-pass membrane protein</topology>
    </subcellularLocation>
</comment>
<dbReference type="SUPFAM" id="SSF49464">
    <property type="entry name" value="Carboxypeptidase regulatory domain-like"/>
    <property type="match status" value="1"/>
</dbReference>
<dbReference type="PROSITE" id="PS52016">
    <property type="entry name" value="TONB_DEPENDENT_REC_3"/>
    <property type="match status" value="1"/>
</dbReference>
<gene>
    <name evidence="9" type="ORF">SAMN05216464_103403</name>
</gene>
<dbReference type="Gene3D" id="2.170.130.10">
    <property type="entry name" value="TonB-dependent receptor, plug domain"/>
    <property type="match status" value="1"/>
</dbReference>
<dbReference type="Proteomes" id="UP000199072">
    <property type="component" value="Unassembled WGS sequence"/>
</dbReference>
<evidence type="ECO:0000256" key="3">
    <source>
        <dbReference type="ARBA" id="ARBA00022452"/>
    </source>
</evidence>
<dbReference type="STRING" id="1391627.SAMN05216464_103403"/>
<dbReference type="Gene3D" id="2.40.170.20">
    <property type="entry name" value="TonB-dependent receptor, beta-barrel domain"/>
    <property type="match status" value="1"/>
</dbReference>
<dbReference type="InterPro" id="IPR008969">
    <property type="entry name" value="CarboxyPept-like_regulatory"/>
</dbReference>
<dbReference type="OrthoDB" id="9768177at2"/>
<dbReference type="EMBL" id="FNAI01000003">
    <property type="protein sequence ID" value="SDE03295.1"/>
    <property type="molecule type" value="Genomic_DNA"/>
</dbReference>
<organism evidence="9 10">
    <name type="scientific">Mucilaginibacter pineti</name>
    <dbReference type="NCBI Taxonomy" id="1391627"/>
    <lineage>
        <taxon>Bacteria</taxon>
        <taxon>Pseudomonadati</taxon>
        <taxon>Bacteroidota</taxon>
        <taxon>Sphingobacteriia</taxon>
        <taxon>Sphingobacteriales</taxon>
        <taxon>Sphingobacteriaceae</taxon>
        <taxon>Mucilaginibacter</taxon>
    </lineage>
</organism>
<dbReference type="Gene3D" id="3.55.50.30">
    <property type="match status" value="1"/>
</dbReference>
<evidence type="ECO:0000256" key="6">
    <source>
        <dbReference type="ARBA" id="ARBA00023237"/>
    </source>
</evidence>
<reference evidence="9 10" key="1">
    <citation type="submission" date="2016-10" db="EMBL/GenBank/DDBJ databases">
        <authorList>
            <person name="de Groot N.N."/>
        </authorList>
    </citation>
    <scope>NUCLEOTIDE SEQUENCE [LARGE SCALE GENOMIC DNA]</scope>
    <source>
        <strain evidence="9 10">47C3B</strain>
    </source>
</reference>
<accession>A0A1G6ZN77</accession>
<keyword evidence="10" id="KW-1185">Reference proteome</keyword>
<dbReference type="Pfam" id="PF13715">
    <property type="entry name" value="CarbopepD_reg_2"/>
    <property type="match status" value="1"/>
</dbReference>
<name>A0A1G6ZN77_9SPHI</name>
<dbReference type="InterPro" id="IPR037066">
    <property type="entry name" value="Plug_dom_sf"/>
</dbReference>